<dbReference type="PANTHER" id="PTHR22896">
    <property type="entry name" value="CDK5 AND ABL1 ENZYME SUBSTRATE 1"/>
    <property type="match status" value="1"/>
</dbReference>
<organism evidence="2">
    <name type="scientific">Emiliania huxleyi</name>
    <name type="common">Coccolithophore</name>
    <name type="synonym">Pontosphaera huxleyi</name>
    <dbReference type="NCBI Taxonomy" id="2903"/>
    <lineage>
        <taxon>Eukaryota</taxon>
        <taxon>Haptista</taxon>
        <taxon>Haptophyta</taxon>
        <taxon>Prymnesiophyceae</taxon>
        <taxon>Isochrysidales</taxon>
        <taxon>Noelaerhabdaceae</taxon>
        <taxon>Emiliania</taxon>
    </lineage>
</organism>
<evidence type="ECO:0000313" key="2">
    <source>
        <dbReference type="EMBL" id="CAE0572256.1"/>
    </source>
</evidence>
<dbReference type="AlphaFoldDB" id="A0A6V2TT56"/>
<dbReference type="InterPro" id="IPR012388">
    <property type="entry name" value="CABLES1/2"/>
</dbReference>
<evidence type="ECO:0000313" key="3">
    <source>
        <dbReference type="EMBL" id="CAE0572266.1"/>
    </source>
</evidence>
<dbReference type="GO" id="GO:0051726">
    <property type="term" value="P:regulation of cell cycle"/>
    <property type="evidence" value="ECO:0007669"/>
    <property type="project" value="InterPro"/>
</dbReference>
<protein>
    <recommendedName>
        <fullName evidence="1">Cyclin N-terminal domain-containing protein</fullName>
    </recommendedName>
</protein>
<dbReference type="Pfam" id="PF00134">
    <property type="entry name" value="Cyclin_N"/>
    <property type="match status" value="1"/>
</dbReference>
<reference evidence="2" key="1">
    <citation type="submission" date="2021-01" db="EMBL/GenBank/DDBJ databases">
        <authorList>
            <person name="Corre E."/>
            <person name="Pelletier E."/>
            <person name="Niang G."/>
            <person name="Scheremetjew M."/>
            <person name="Finn R."/>
            <person name="Kale V."/>
            <person name="Holt S."/>
            <person name="Cochrane G."/>
            <person name="Meng A."/>
            <person name="Brown T."/>
            <person name="Cohen L."/>
        </authorList>
    </citation>
    <scope>NUCLEOTIDE SEQUENCE</scope>
    <source>
        <strain evidence="2">379</strain>
    </source>
</reference>
<dbReference type="PANTHER" id="PTHR22896:SF0">
    <property type="entry name" value="CYCLIN N-TERMINAL DOMAIN-CONTAINING PROTEIN"/>
    <property type="match status" value="1"/>
</dbReference>
<dbReference type="SUPFAM" id="SSF47954">
    <property type="entry name" value="Cyclin-like"/>
    <property type="match status" value="1"/>
</dbReference>
<feature type="domain" description="Cyclin N-terminal" evidence="1">
    <location>
        <begin position="51"/>
        <end position="140"/>
    </location>
</feature>
<accession>A0A6V2TT56</accession>
<dbReference type="EMBL" id="HBIR01040110">
    <property type="protein sequence ID" value="CAE0572266.1"/>
    <property type="molecule type" value="Transcribed_RNA"/>
</dbReference>
<dbReference type="Gene3D" id="1.10.472.10">
    <property type="entry name" value="Cyclin-like"/>
    <property type="match status" value="2"/>
</dbReference>
<dbReference type="InterPro" id="IPR036915">
    <property type="entry name" value="Cyclin-like_sf"/>
</dbReference>
<dbReference type="EMBL" id="HBIR01040103">
    <property type="protein sequence ID" value="CAE0572256.1"/>
    <property type="molecule type" value="Transcribed_RNA"/>
</dbReference>
<evidence type="ECO:0000259" key="1">
    <source>
        <dbReference type="Pfam" id="PF00134"/>
    </source>
</evidence>
<proteinExistence type="predicted"/>
<gene>
    <name evidence="2" type="ORF">EHUX00137_LOCUS31271</name>
    <name evidence="3" type="ORF">EHUX00137_LOCUS31278</name>
</gene>
<name>A0A6V2TT56_EMIHU</name>
<dbReference type="InterPro" id="IPR006671">
    <property type="entry name" value="Cyclin_N"/>
</dbReference>
<sequence>MVLNLPGLVASVLPYVRPRALKAQLNEQWALKHQWVSRGLTLSKIRAAKASLLEWVLEANCEVSTAALAHVYFERLVLRRVVNKANRKLVAAVSLSLAAKWNEPESLGTLLAAVERHYSIPRATVFRSEFSAYAELAFDLRLEPGDIFPHFSRLLTQAERTPHDYLGEANFAEFQAEFLEPPADD</sequence>